<feature type="compositionally biased region" description="Polar residues" evidence="2">
    <location>
        <begin position="1"/>
        <end position="18"/>
    </location>
</feature>
<dbReference type="InParanoid" id="A0A136JBH3"/>
<dbReference type="Pfam" id="PF24564">
    <property type="entry name" value="DUF7605"/>
    <property type="match status" value="1"/>
</dbReference>
<dbReference type="PANTHER" id="PTHR36681:SF3">
    <property type="entry name" value="NUCLEAR GTPASE, GERMINAL CENTER-ASSOCIATED, TANDEM DUPLICATE 3"/>
    <property type="match status" value="1"/>
</dbReference>
<sequence>MEHSPSTTVQPQCNSAAGDTQPIPSDDSVMVDVVCPTPDDTPQGLQQAIIEPSEDTNIMEENGLPSQGIKQESVPPESPTQESSTNTDEAPQSLAALQALRDSSSTETLQAAVCVSRSILQVVLRALKPAKESQYVNDKLQKSTQILKTQSVPEYIVGVVGGTGNGKSSLINSLLGESKLIPTNCARACTAVVTEISWNYSEAEEERYTATIEYISAKKWRAELDLLRADLCGNDENGDPVAVSRTPEAAIAWAKIREVYPYMTKEIFLSCTTDTLMADPDVHVLLGLTKAISASNVEDFCADISRFIDSREKSQPVDKTVSVAAADNEREVLNGADQDDDLSCDSDGEFQEDTDENSDSDDSDHWKPKRKESSTRVEAPKRKKKMALWPLIKVVRVRTKADILSSGLVLVDLVVASIHRAVDDKVAQNLLGSRFRQQVKLDGTYGNITLICSKTDDIMAEHAWEQFGLEKEYSRWKRSHRSKEQWEAAHGARLEDTQSRVRHLLSLEMEIDVRLAKWIGLLSSLEDGKRVKMPTEPIRKRKAVDGGARSSKKHSPRKKASDITLDSGTAGDDSGYAEANDVWQRLDRGPSMPLTGDTLNDIQVQSMLQHLKAVAMEASKEKHEAETTAFDYERQLAEINEKSDSRYARLRSRCIEKRNNFVKKEARRQFEMGLRDSPWLVFLLIQYRLDQFEAEKENLEDFDPTIEGQDYERLAADLPVFCVSIRDYELSKDIASSEGVSGGSAAQELSEVPQLAAHAMGLTRQGQIQRGRQFLNDVFEILNSLQIWAENQAWLVGEERERRVESLSAELSVLDTIERYLEKSSEDAIRAADMWPRKEGNQDGLPWCSYKAICRRSGAFKNAKGFHDFNEDLVAPLKRRLTRNWDKMFGGDIPKALTKFLKSTTESQQSFHDRMREEIEPGVTPSTLRALDSQLSARTKQSDFKAKALTDSATELRKETNRHFTPAIKLAMEDTYDSIMEENGAGSFVRMQKIMADHVEEKTMAMLREAVESVSVEFDKLFCKLEASIKDYANETFKAVKQDYTNVLGDATHGTIEEIVAIAAAKESIAQVLLGVERKYAEVLPQAEAATH</sequence>
<gene>
    <name evidence="4" type="ORF">Micbo1qcDRAFT_221032</name>
</gene>
<feature type="domain" description="DUF7605" evidence="3">
    <location>
        <begin position="843"/>
        <end position="1004"/>
    </location>
</feature>
<dbReference type="InterPro" id="IPR056024">
    <property type="entry name" value="DUF7605"/>
</dbReference>
<accession>A0A136JBH3</accession>
<reference evidence="5" key="1">
    <citation type="submission" date="2016-02" db="EMBL/GenBank/DDBJ databases">
        <title>Draft genome sequence of Microdochium bolleyi, a fungal endophyte of beachgrass.</title>
        <authorList>
            <consortium name="DOE Joint Genome Institute"/>
            <person name="David A.S."/>
            <person name="May G."/>
            <person name="Haridas S."/>
            <person name="Lim J."/>
            <person name="Wang M."/>
            <person name="Labutti K."/>
            <person name="Lipzen A."/>
            <person name="Barry K."/>
            <person name="Grigoriev I.V."/>
        </authorList>
    </citation>
    <scope>NUCLEOTIDE SEQUENCE [LARGE SCALE GENOMIC DNA]</scope>
    <source>
        <strain evidence="5">J235TASD1</strain>
    </source>
</reference>
<dbReference type="Proteomes" id="UP000070501">
    <property type="component" value="Unassembled WGS sequence"/>
</dbReference>
<evidence type="ECO:0000259" key="3">
    <source>
        <dbReference type="Pfam" id="PF24564"/>
    </source>
</evidence>
<feature type="region of interest" description="Disordered" evidence="2">
    <location>
        <begin position="334"/>
        <end position="379"/>
    </location>
</feature>
<dbReference type="AlphaFoldDB" id="A0A136JBH3"/>
<feature type="region of interest" description="Disordered" evidence="2">
    <location>
        <begin position="1"/>
        <end position="91"/>
    </location>
</feature>
<dbReference type="SUPFAM" id="SSF52540">
    <property type="entry name" value="P-loop containing nucleoside triphosphate hydrolases"/>
    <property type="match status" value="1"/>
</dbReference>
<organism evidence="4 5">
    <name type="scientific">Microdochium bolleyi</name>
    <dbReference type="NCBI Taxonomy" id="196109"/>
    <lineage>
        <taxon>Eukaryota</taxon>
        <taxon>Fungi</taxon>
        <taxon>Dikarya</taxon>
        <taxon>Ascomycota</taxon>
        <taxon>Pezizomycotina</taxon>
        <taxon>Sordariomycetes</taxon>
        <taxon>Xylariomycetidae</taxon>
        <taxon>Xylariales</taxon>
        <taxon>Microdochiaceae</taxon>
        <taxon>Microdochium</taxon>
    </lineage>
</organism>
<proteinExistence type="predicted"/>
<dbReference type="OrthoDB" id="3598281at2759"/>
<feature type="compositionally biased region" description="Acidic residues" evidence="2">
    <location>
        <begin position="337"/>
        <end position="362"/>
    </location>
</feature>
<feature type="compositionally biased region" description="Polar residues" evidence="2">
    <location>
        <begin position="79"/>
        <end position="90"/>
    </location>
</feature>
<evidence type="ECO:0000313" key="4">
    <source>
        <dbReference type="EMBL" id="KXJ94500.1"/>
    </source>
</evidence>
<dbReference type="Gene3D" id="3.40.50.300">
    <property type="entry name" value="P-loop containing nucleotide triphosphate hydrolases"/>
    <property type="match status" value="1"/>
</dbReference>
<feature type="compositionally biased region" description="Basic and acidic residues" evidence="2">
    <location>
        <begin position="363"/>
        <end position="379"/>
    </location>
</feature>
<name>A0A136JBH3_9PEZI</name>
<keyword evidence="5" id="KW-1185">Reference proteome</keyword>
<dbReference type="PANTHER" id="PTHR36681">
    <property type="entry name" value="NUCLEAR GTPASE, GERMINAL CENTER-ASSOCIATED, TANDEM DUPLICATE 3"/>
    <property type="match status" value="1"/>
</dbReference>
<dbReference type="InterPro" id="IPR027417">
    <property type="entry name" value="P-loop_NTPase"/>
</dbReference>
<evidence type="ECO:0000313" key="5">
    <source>
        <dbReference type="Proteomes" id="UP000070501"/>
    </source>
</evidence>
<evidence type="ECO:0000256" key="1">
    <source>
        <dbReference type="SAM" id="Coils"/>
    </source>
</evidence>
<keyword evidence="1" id="KW-0175">Coiled coil</keyword>
<feature type="coiled-coil region" evidence="1">
    <location>
        <begin position="608"/>
        <end position="642"/>
    </location>
</feature>
<feature type="region of interest" description="Disordered" evidence="2">
    <location>
        <begin position="533"/>
        <end position="576"/>
    </location>
</feature>
<protein>
    <recommendedName>
        <fullName evidence="3">DUF7605 domain-containing protein</fullName>
    </recommendedName>
</protein>
<evidence type="ECO:0000256" key="2">
    <source>
        <dbReference type="SAM" id="MobiDB-lite"/>
    </source>
</evidence>
<dbReference type="EMBL" id="KQ964247">
    <property type="protein sequence ID" value="KXJ94500.1"/>
    <property type="molecule type" value="Genomic_DNA"/>
</dbReference>
<dbReference type="STRING" id="196109.A0A136JBH3"/>